<gene>
    <name evidence="2" type="ORF">BK049_11880</name>
</gene>
<accession>A0AAC9IJ77</accession>
<dbReference type="Proteomes" id="UP000177709">
    <property type="component" value="Chromosome"/>
</dbReference>
<organism evidence="2 3">
    <name type="scientific">Bacillus xiamenensis</name>
    <dbReference type="NCBI Taxonomy" id="1178537"/>
    <lineage>
        <taxon>Bacteria</taxon>
        <taxon>Bacillati</taxon>
        <taxon>Bacillota</taxon>
        <taxon>Bacilli</taxon>
        <taxon>Bacillales</taxon>
        <taxon>Bacillaceae</taxon>
        <taxon>Bacillus</taxon>
    </lineage>
</organism>
<sequence>MNLASIVKQEILSELKKGNTEVLKGLPPVLTMQYGLALQNEASNYTEKSPINDKAVGEAMLSRMADSGVKERLIKEIEAKEKERAEKVEQAKQITKEVTGE</sequence>
<evidence type="ECO:0000256" key="1">
    <source>
        <dbReference type="SAM" id="MobiDB-lite"/>
    </source>
</evidence>
<evidence type="ECO:0000313" key="2">
    <source>
        <dbReference type="EMBL" id="AOZ89324.1"/>
    </source>
</evidence>
<dbReference type="AlphaFoldDB" id="A0AAC9IJ77"/>
<protein>
    <submittedName>
        <fullName evidence="2">Uncharacterized protein</fullName>
    </submittedName>
</protein>
<evidence type="ECO:0000313" key="3">
    <source>
        <dbReference type="Proteomes" id="UP000177709"/>
    </source>
</evidence>
<dbReference type="RefSeq" id="WP_071168600.1">
    <property type="nucleotide sequence ID" value="NZ_CP017786.1"/>
</dbReference>
<proteinExistence type="predicted"/>
<reference evidence="2 3" key="1">
    <citation type="submission" date="2016-10" db="EMBL/GenBank/DDBJ databases">
        <title>Whole genome sequence of hyper active fibrinolysis bacterium Bacillus pumilus strain VV3 isolated from fermented rice.</title>
        <authorList>
            <person name="Mariadas V.A."/>
            <person name="Vijayaraghavan P."/>
            <person name="Dhandapani V."/>
        </authorList>
    </citation>
    <scope>NUCLEOTIDE SEQUENCE [LARGE SCALE GENOMIC DNA]</scope>
    <source>
        <strain evidence="2 3">VV3</strain>
    </source>
</reference>
<name>A0AAC9IJ77_9BACI</name>
<feature type="region of interest" description="Disordered" evidence="1">
    <location>
        <begin position="82"/>
        <end position="101"/>
    </location>
</feature>
<dbReference type="EMBL" id="CP017786">
    <property type="protein sequence ID" value="AOZ89324.1"/>
    <property type="molecule type" value="Genomic_DNA"/>
</dbReference>
<dbReference type="KEGG" id="bxi:BK049_11880"/>